<evidence type="ECO:0000256" key="7">
    <source>
        <dbReference type="SAM" id="Phobius"/>
    </source>
</evidence>
<feature type="domain" description="4Fe-4S ferredoxin-type" evidence="8">
    <location>
        <begin position="28"/>
        <end position="51"/>
    </location>
</feature>
<evidence type="ECO:0000256" key="2">
    <source>
        <dbReference type="ARBA" id="ARBA00022475"/>
    </source>
</evidence>
<keyword evidence="4" id="KW-0408">Iron</keyword>
<keyword evidence="3" id="KW-0479">Metal-binding</keyword>
<keyword evidence="2" id="KW-1003">Cell membrane</keyword>
<keyword evidence="7" id="KW-0812">Transmembrane</keyword>
<evidence type="ECO:0000256" key="4">
    <source>
        <dbReference type="ARBA" id="ARBA00023004"/>
    </source>
</evidence>
<dbReference type="Proteomes" id="UP000599024">
    <property type="component" value="Unassembled WGS sequence"/>
</dbReference>
<reference evidence="9 10" key="1">
    <citation type="submission" date="2020-08" db="EMBL/GenBank/DDBJ databases">
        <title>Bridging the membrane lipid divide: bacteria of the FCB group superphylum have the potential to synthesize archaeal ether lipids.</title>
        <authorList>
            <person name="Villanueva L."/>
            <person name="Von Meijenfeldt F.A.B."/>
            <person name="Westbye A.B."/>
            <person name="Yadav S."/>
            <person name="Hopmans E.C."/>
            <person name="Dutilh B.E."/>
            <person name="Sinninghe Damste J.S."/>
        </authorList>
    </citation>
    <scope>NUCLEOTIDE SEQUENCE [LARGE SCALE GENOMIC DNA]</scope>
    <source>
        <strain evidence="9">NIOZ-UU81</strain>
    </source>
</reference>
<evidence type="ECO:0000313" key="10">
    <source>
        <dbReference type="Proteomes" id="UP000599024"/>
    </source>
</evidence>
<dbReference type="PANTHER" id="PTHR30224">
    <property type="entry name" value="ELECTRON TRANSPORT PROTEIN"/>
    <property type="match status" value="1"/>
</dbReference>
<dbReference type="InterPro" id="IPR052378">
    <property type="entry name" value="NosR_regulator"/>
</dbReference>
<dbReference type="PROSITE" id="PS51379">
    <property type="entry name" value="4FE4S_FER_2"/>
    <property type="match status" value="2"/>
</dbReference>
<evidence type="ECO:0000256" key="5">
    <source>
        <dbReference type="ARBA" id="ARBA00023014"/>
    </source>
</evidence>
<dbReference type="SUPFAM" id="SSF54862">
    <property type="entry name" value="4Fe-4S ferredoxins"/>
    <property type="match status" value="1"/>
</dbReference>
<dbReference type="GO" id="GO:0046872">
    <property type="term" value="F:metal ion binding"/>
    <property type="evidence" value="ECO:0007669"/>
    <property type="project" value="UniProtKB-KW"/>
</dbReference>
<dbReference type="InterPro" id="IPR017900">
    <property type="entry name" value="4Fe4S_Fe_S_CS"/>
</dbReference>
<evidence type="ECO:0000256" key="3">
    <source>
        <dbReference type="ARBA" id="ARBA00022723"/>
    </source>
</evidence>
<accession>A0A8J6N691</accession>
<comment type="caution">
    <text evidence="9">The sequence shown here is derived from an EMBL/GenBank/DDBJ whole genome shotgun (WGS) entry which is preliminary data.</text>
</comment>
<feature type="transmembrane region" description="Helical" evidence="7">
    <location>
        <begin position="6"/>
        <end position="25"/>
    </location>
</feature>
<dbReference type="EMBL" id="JACNLK010000040">
    <property type="protein sequence ID" value="MBC8208443.1"/>
    <property type="molecule type" value="Genomic_DNA"/>
</dbReference>
<evidence type="ECO:0000256" key="6">
    <source>
        <dbReference type="ARBA" id="ARBA00023136"/>
    </source>
</evidence>
<sequence>MSLPCGWDIGFVGSIYGLLGLRALFRPFQVRREKDLCIDCHKCDRVCPASIQVSSKKVARSPECVGCLECVAVCPKQGCISVGFFQSRSVRPYQLVLAIVTSFLLFYGVARMSGYWQSEVPPDVFRDVYRLADQLEHP</sequence>
<evidence type="ECO:0000259" key="8">
    <source>
        <dbReference type="PROSITE" id="PS51379"/>
    </source>
</evidence>
<dbReference type="Pfam" id="PF13237">
    <property type="entry name" value="Fer4_10"/>
    <property type="match status" value="1"/>
</dbReference>
<keyword evidence="7" id="KW-1133">Transmembrane helix</keyword>
<protein>
    <submittedName>
        <fullName evidence="9">4Fe-4S dicluster domain-containing protein</fullName>
    </submittedName>
</protein>
<evidence type="ECO:0000313" key="9">
    <source>
        <dbReference type="EMBL" id="MBC8208443.1"/>
    </source>
</evidence>
<feature type="domain" description="4Fe-4S ferredoxin-type" evidence="8">
    <location>
        <begin position="56"/>
        <end position="85"/>
    </location>
</feature>
<dbReference type="PANTHER" id="PTHR30224:SF4">
    <property type="entry name" value="ELECTRON TRANSPORT PROTEIN YCCM-RELATED"/>
    <property type="match status" value="1"/>
</dbReference>
<keyword evidence="6 7" id="KW-0472">Membrane</keyword>
<gene>
    <name evidence="9" type="ORF">H8E79_04680</name>
</gene>
<feature type="transmembrane region" description="Helical" evidence="7">
    <location>
        <begin position="95"/>
        <end position="116"/>
    </location>
</feature>
<dbReference type="AlphaFoldDB" id="A0A8J6N691"/>
<comment type="subcellular location">
    <subcellularLocation>
        <location evidence="1">Cell membrane</location>
    </subcellularLocation>
</comment>
<dbReference type="GO" id="GO:0051536">
    <property type="term" value="F:iron-sulfur cluster binding"/>
    <property type="evidence" value="ECO:0007669"/>
    <property type="project" value="UniProtKB-KW"/>
</dbReference>
<name>A0A8J6N691_9BACT</name>
<keyword evidence="5" id="KW-0411">Iron-sulfur</keyword>
<dbReference type="GO" id="GO:0005886">
    <property type="term" value="C:plasma membrane"/>
    <property type="evidence" value="ECO:0007669"/>
    <property type="project" value="UniProtKB-SubCell"/>
</dbReference>
<organism evidence="9 10">
    <name type="scientific">Candidatus Desulfatifera sulfidica</name>
    <dbReference type="NCBI Taxonomy" id="2841691"/>
    <lineage>
        <taxon>Bacteria</taxon>
        <taxon>Pseudomonadati</taxon>
        <taxon>Thermodesulfobacteriota</taxon>
        <taxon>Desulfobulbia</taxon>
        <taxon>Desulfobulbales</taxon>
        <taxon>Desulfobulbaceae</taxon>
        <taxon>Candidatus Desulfatifera</taxon>
    </lineage>
</organism>
<dbReference type="Gene3D" id="3.30.70.20">
    <property type="match status" value="1"/>
</dbReference>
<dbReference type="PROSITE" id="PS00198">
    <property type="entry name" value="4FE4S_FER_1"/>
    <property type="match status" value="1"/>
</dbReference>
<dbReference type="InterPro" id="IPR017896">
    <property type="entry name" value="4Fe4S_Fe-S-bd"/>
</dbReference>
<evidence type="ECO:0000256" key="1">
    <source>
        <dbReference type="ARBA" id="ARBA00004236"/>
    </source>
</evidence>
<proteinExistence type="predicted"/>